<accession>A0A2U8WCH8</accession>
<dbReference type="OrthoDB" id="7409377at2"/>
<dbReference type="Pfam" id="PF11390">
    <property type="entry name" value="FdsD"/>
    <property type="match status" value="1"/>
</dbReference>
<evidence type="ECO:0000313" key="3">
    <source>
        <dbReference type="Proteomes" id="UP000245926"/>
    </source>
</evidence>
<reference evidence="3" key="1">
    <citation type="submission" date="2018-05" db="EMBL/GenBank/DDBJ databases">
        <title>Complete Genome Sequence of Methylobacterium sp. 17SD2-17.</title>
        <authorList>
            <person name="Srinivasan S."/>
        </authorList>
    </citation>
    <scope>NUCLEOTIDE SEQUENCE [LARGE SCALE GENOMIC DNA]</scope>
    <source>
        <strain evidence="3">17SD2-17</strain>
    </source>
</reference>
<sequence>MSATSQMDKLVRMANQIATFFRSYPEEEAVAGIHKHLVAFWTPRMRERLAAHAPGAEGSLDPLVVAAIGSTSDNPGPIRPATYDPHLLGAGASDAG</sequence>
<dbReference type="Proteomes" id="UP000245926">
    <property type="component" value="Chromosome"/>
</dbReference>
<dbReference type="AlphaFoldDB" id="A0A2U8WCH8"/>
<evidence type="ECO:0000256" key="1">
    <source>
        <dbReference type="SAM" id="MobiDB-lite"/>
    </source>
</evidence>
<proteinExistence type="predicted"/>
<name>A0A2U8WCH8_9HYPH</name>
<protein>
    <submittedName>
        <fullName evidence="2">Peptidase</fullName>
    </submittedName>
</protein>
<dbReference type="EMBL" id="CP029550">
    <property type="protein sequence ID" value="AWN43308.1"/>
    <property type="molecule type" value="Genomic_DNA"/>
</dbReference>
<evidence type="ECO:0000313" key="2">
    <source>
        <dbReference type="EMBL" id="AWN43308.1"/>
    </source>
</evidence>
<feature type="region of interest" description="Disordered" evidence="1">
    <location>
        <begin position="71"/>
        <end position="96"/>
    </location>
</feature>
<keyword evidence="3" id="KW-1185">Reference proteome</keyword>
<dbReference type="RefSeq" id="WP_109893985.1">
    <property type="nucleotide sequence ID" value="NZ_CP029550.1"/>
</dbReference>
<dbReference type="KEGG" id="mets:DK389_25890"/>
<organism evidence="2 3">
    <name type="scientific">Methylobacterium durans</name>
    <dbReference type="NCBI Taxonomy" id="2202825"/>
    <lineage>
        <taxon>Bacteria</taxon>
        <taxon>Pseudomonadati</taxon>
        <taxon>Pseudomonadota</taxon>
        <taxon>Alphaproteobacteria</taxon>
        <taxon>Hyphomicrobiales</taxon>
        <taxon>Methylobacteriaceae</taxon>
        <taxon>Methylobacterium</taxon>
    </lineage>
</organism>
<gene>
    <name evidence="2" type="ORF">DK389_25890</name>
</gene>
<dbReference type="InterPro" id="IPR021074">
    <property type="entry name" value="Formate_DH_dsu"/>
</dbReference>